<evidence type="ECO:0008006" key="3">
    <source>
        <dbReference type="Google" id="ProtNLM"/>
    </source>
</evidence>
<dbReference type="GO" id="GO:0042138">
    <property type="term" value="P:meiotic DNA double-strand break formation"/>
    <property type="evidence" value="ECO:0007669"/>
    <property type="project" value="InterPro"/>
</dbReference>
<dbReference type="OrthoDB" id="1918529at2759"/>
<keyword evidence="2" id="KW-1185">Reference proteome</keyword>
<dbReference type="AlphaFoldDB" id="A0A2Z7A9G4"/>
<organism evidence="1 2">
    <name type="scientific">Dorcoceras hygrometricum</name>
    <dbReference type="NCBI Taxonomy" id="472368"/>
    <lineage>
        <taxon>Eukaryota</taxon>
        <taxon>Viridiplantae</taxon>
        <taxon>Streptophyta</taxon>
        <taxon>Embryophyta</taxon>
        <taxon>Tracheophyta</taxon>
        <taxon>Spermatophyta</taxon>
        <taxon>Magnoliopsida</taxon>
        <taxon>eudicotyledons</taxon>
        <taxon>Gunneridae</taxon>
        <taxon>Pentapetalae</taxon>
        <taxon>asterids</taxon>
        <taxon>lamiids</taxon>
        <taxon>Lamiales</taxon>
        <taxon>Gesneriaceae</taxon>
        <taxon>Didymocarpoideae</taxon>
        <taxon>Trichosporeae</taxon>
        <taxon>Loxocarpinae</taxon>
        <taxon>Dorcoceras</taxon>
    </lineage>
</organism>
<dbReference type="EMBL" id="KV019733">
    <property type="protein sequence ID" value="KZV15595.1"/>
    <property type="molecule type" value="Genomic_DNA"/>
</dbReference>
<dbReference type="GO" id="GO:0030674">
    <property type="term" value="F:protein-macromolecule adaptor activity"/>
    <property type="evidence" value="ECO:0007669"/>
    <property type="project" value="TreeGrafter"/>
</dbReference>
<name>A0A2Z7A9G4_9LAMI</name>
<dbReference type="InterPro" id="IPR034566">
    <property type="entry name" value="MTOPVIB_plant"/>
</dbReference>
<dbReference type="PANTHER" id="PTHR36722">
    <property type="entry name" value="TYPE 2 DNA TOPOISOMERASE 6 SUBUNIT B-LIKE"/>
    <property type="match status" value="1"/>
</dbReference>
<dbReference type="Proteomes" id="UP000250235">
    <property type="component" value="Unassembled WGS sequence"/>
</dbReference>
<evidence type="ECO:0000313" key="1">
    <source>
        <dbReference type="EMBL" id="KZV15595.1"/>
    </source>
</evidence>
<sequence>MATVFIRKMLVLRSPKIAIELSVDSGTESRHKSIVLENACSALPVDAANIDFLKLGFEDYVSNGNRLVEVCHSCSSTGKILKVGTGVACSTGNQQNGGQVTDAVIIISETEVPAQTSCCFLHDRKTEVLYYRDFSPSSMPKSSLDALTGIEWKKYGLTLRSLADQDGLVLLEWENLPPCVHIDIVLHRYNRQKISNSGNSRVDRALTKKSIKLALKELKEKNIGVLLSERALKISNYAPDLAKTITGLILSSNDFNFQGQCLSLLGLQSQKSDRDTVERCIKDKLISVIAKHDNKSWESRKASFLFVDDKAQQERIGPDEEYEECEEVFSYPDEEYEGGK</sequence>
<dbReference type="GO" id="GO:0000793">
    <property type="term" value="C:condensed chromosome"/>
    <property type="evidence" value="ECO:0007669"/>
    <property type="project" value="TreeGrafter"/>
</dbReference>
<gene>
    <name evidence="1" type="ORF">F511_20190</name>
</gene>
<accession>A0A2Z7A9G4</accession>
<dbReference type="PANTHER" id="PTHR36722:SF1">
    <property type="entry name" value="TYPE 2 DNA TOPOISOMERASE 6 SUBUNIT B-LIKE"/>
    <property type="match status" value="1"/>
</dbReference>
<protein>
    <recommendedName>
        <fullName evidence="3">Type 2 DNA topoisomerase 6 subunit B-like</fullName>
    </recommendedName>
</protein>
<proteinExistence type="predicted"/>
<dbReference type="GO" id="GO:0007131">
    <property type="term" value="P:reciprocal meiotic recombination"/>
    <property type="evidence" value="ECO:0007669"/>
    <property type="project" value="TreeGrafter"/>
</dbReference>
<evidence type="ECO:0000313" key="2">
    <source>
        <dbReference type="Proteomes" id="UP000250235"/>
    </source>
</evidence>
<reference evidence="1 2" key="1">
    <citation type="journal article" date="2015" name="Proc. Natl. Acad. Sci. U.S.A.">
        <title>The resurrection genome of Boea hygrometrica: A blueprint for survival of dehydration.</title>
        <authorList>
            <person name="Xiao L."/>
            <person name="Yang G."/>
            <person name="Zhang L."/>
            <person name="Yang X."/>
            <person name="Zhao S."/>
            <person name="Ji Z."/>
            <person name="Zhou Q."/>
            <person name="Hu M."/>
            <person name="Wang Y."/>
            <person name="Chen M."/>
            <person name="Xu Y."/>
            <person name="Jin H."/>
            <person name="Xiao X."/>
            <person name="Hu G."/>
            <person name="Bao F."/>
            <person name="Hu Y."/>
            <person name="Wan P."/>
            <person name="Li L."/>
            <person name="Deng X."/>
            <person name="Kuang T."/>
            <person name="Xiang C."/>
            <person name="Zhu J.K."/>
            <person name="Oliver M.J."/>
            <person name="He Y."/>
        </authorList>
    </citation>
    <scope>NUCLEOTIDE SEQUENCE [LARGE SCALE GENOMIC DNA]</scope>
    <source>
        <strain evidence="2">cv. XS01</strain>
    </source>
</reference>